<name>A0ABS8W9C1_9GAMM</name>
<evidence type="ECO:0000313" key="3">
    <source>
        <dbReference type="Proteomes" id="UP001201273"/>
    </source>
</evidence>
<evidence type="ECO:0000259" key="1">
    <source>
        <dbReference type="Pfam" id="PF13401"/>
    </source>
</evidence>
<dbReference type="InterPro" id="IPR027417">
    <property type="entry name" value="P-loop_NTPase"/>
</dbReference>
<dbReference type="Proteomes" id="UP001201273">
    <property type="component" value="Unassembled WGS sequence"/>
</dbReference>
<dbReference type="Pfam" id="PF13401">
    <property type="entry name" value="AAA_22"/>
    <property type="match status" value="1"/>
</dbReference>
<dbReference type="RefSeq" id="WP_233051741.1">
    <property type="nucleotide sequence ID" value="NZ_JAIMJA010000004.1"/>
</dbReference>
<feature type="domain" description="ORC1/DEAH AAA+ ATPase" evidence="1">
    <location>
        <begin position="135"/>
        <end position="265"/>
    </location>
</feature>
<protein>
    <submittedName>
        <fullName evidence="2">AAA family ATPase</fullName>
    </submittedName>
</protein>
<dbReference type="InterPro" id="IPR052026">
    <property type="entry name" value="ExeA_AAA_ATPase_DNA-bind"/>
</dbReference>
<dbReference type="PANTHER" id="PTHR35894:SF1">
    <property type="entry name" value="PHOSPHORIBULOKINASE _ URIDINE KINASE FAMILY"/>
    <property type="match status" value="1"/>
</dbReference>
<sequence length="369" mass="41635">MLPLKQQLFDAGLTISDLAAEMSFHYPIVHKALHHGILPVKKRMQFIEEVDAFLSRHKLETGSVWSESANPDQTSLQKQQPMYDFDSETTMLTQASLKHFKLFRNPFINDIREAKDVYLSDGNSYVLAAMRDAARNQGILALIGESGAGKSVLRKQLIEDLNHDGDVSIIQPRIIDKTSATAGGLCDAIIADISSDSPKRSMEAKARQVESLLRTASQGGQRHVMIIEEAHDLSVPVLKYLKRFWELEDGFSKLLGIILIGQTELGIKLNEGKFYSLREFIRRCMVEHMDDLSIDIQPYLAHKFKRSGGQWEKIMTTDSFEAIKQRLTRKQGNLSMMYPQIVNNLVSNAMNLAQELDEPLVTADIVKEC</sequence>
<reference evidence="2 3" key="1">
    <citation type="journal article" date="2022" name="Environ. Microbiol. Rep.">
        <title>Eco-phylogenetic analyses reveal divergent evolution of vitamin B12 metabolism in the marine bacterial family 'Psychromonadaceae'.</title>
        <authorList>
            <person name="Jin X."/>
            <person name="Yang Y."/>
            <person name="Cao H."/>
            <person name="Gao B."/>
            <person name="Zhao Z."/>
        </authorList>
    </citation>
    <scope>NUCLEOTIDE SEQUENCE [LARGE SCALE GENOMIC DNA]</scope>
    <source>
        <strain evidence="2 3">MKS20</strain>
    </source>
</reference>
<proteinExistence type="predicted"/>
<dbReference type="InterPro" id="IPR049945">
    <property type="entry name" value="AAA_22"/>
</dbReference>
<organism evidence="2 3">
    <name type="scientific">Motilimonas cestriensis</name>
    <dbReference type="NCBI Taxonomy" id="2742685"/>
    <lineage>
        <taxon>Bacteria</taxon>
        <taxon>Pseudomonadati</taxon>
        <taxon>Pseudomonadota</taxon>
        <taxon>Gammaproteobacteria</taxon>
        <taxon>Alteromonadales</taxon>
        <taxon>Alteromonadales genera incertae sedis</taxon>
        <taxon>Motilimonas</taxon>
    </lineage>
</organism>
<accession>A0ABS8W9C1</accession>
<dbReference type="Gene3D" id="3.40.50.300">
    <property type="entry name" value="P-loop containing nucleotide triphosphate hydrolases"/>
    <property type="match status" value="1"/>
</dbReference>
<evidence type="ECO:0000313" key="2">
    <source>
        <dbReference type="EMBL" id="MCE2594161.1"/>
    </source>
</evidence>
<keyword evidence="3" id="KW-1185">Reference proteome</keyword>
<comment type="caution">
    <text evidence="2">The sequence shown here is derived from an EMBL/GenBank/DDBJ whole genome shotgun (WGS) entry which is preliminary data.</text>
</comment>
<dbReference type="SUPFAM" id="SSF52540">
    <property type="entry name" value="P-loop containing nucleoside triphosphate hydrolases"/>
    <property type="match status" value="1"/>
</dbReference>
<dbReference type="PANTHER" id="PTHR35894">
    <property type="entry name" value="GENERAL SECRETION PATHWAY PROTEIN A-RELATED"/>
    <property type="match status" value="1"/>
</dbReference>
<dbReference type="EMBL" id="JAIMJA010000004">
    <property type="protein sequence ID" value="MCE2594161.1"/>
    <property type="molecule type" value="Genomic_DNA"/>
</dbReference>
<gene>
    <name evidence="2" type="ORF">K6Y31_04965</name>
</gene>